<sequence>MSLYRYFASKKPLPTVITLEEYHFGDQFEVLPCRKNPPVAGGGQIQKPKIYKVRGNTNDTFLNQLVDYIKENVEEQNRVEFWSIWHSEKVPSKNIHRINPQQITIEDLQILNQNENCCIKFFPKNKK</sequence>
<dbReference type="RefSeq" id="WP_036199428.1">
    <property type="nucleotide sequence ID" value="NZ_AVCY01000010.1"/>
</dbReference>
<accession>A0A0A3INC8</accession>
<evidence type="ECO:0000313" key="2">
    <source>
        <dbReference type="Proteomes" id="UP000030408"/>
    </source>
</evidence>
<proteinExistence type="predicted"/>
<dbReference type="EMBL" id="JPVO01000046">
    <property type="protein sequence ID" value="KGR76332.1"/>
    <property type="molecule type" value="Genomic_DNA"/>
</dbReference>
<organism evidence="1 2">
    <name type="scientific">Ureibacillus sinduriensis BLB-1 = JCM 15800</name>
    <dbReference type="NCBI Taxonomy" id="1384057"/>
    <lineage>
        <taxon>Bacteria</taxon>
        <taxon>Bacillati</taxon>
        <taxon>Bacillota</taxon>
        <taxon>Bacilli</taxon>
        <taxon>Bacillales</taxon>
        <taxon>Caryophanaceae</taxon>
        <taxon>Ureibacillus</taxon>
    </lineage>
</organism>
<gene>
    <name evidence="1" type="ORF">CD33_07255</name>
</gene>
<reference evidence="1 2" key="1">
    <citation type="submission" date="2014-02" db="EMBL/GenBank/DDBJ databases">
        <title>Draft genome sequence of Lysinibacillus sinduriensis JCM 15800.</title>
        <authorList>
            <person name="Zhang F."/>
            <person name="Wang G."/>
            <person name="Zhang L."/>
        </authorList>
    </citation>
    <scope>NUCLEOTIDE SEQUENCE [LARGE SCALE GENOMIC DNA]</scope>
    <source>
        <strain evidence="1 2">JCM 15800</strain>
    </source>
</reference>
<protein>
    <submittedName>
        <fullName evidence="1">Uncharacterized protein</fullName>
    </submittedName>
</protein>
<name>A0A0A3INC8_9BACL</name>
<evidence type="ECO:0000313" key="1">
    <source>
        <dbReference type="EMBL" id="KGR76332.1"/>
    </source>
</evidence>
<dbReference type="Proteomes" id="UP000030408">
    <property type="component" value="Unassembled WGS sequence"/>
</dbReference>
<dbReference type="OrthoDB" id="2738135at2"/>
<keyword evidence="2" id="KW-1185">Reference proteome</keyword>
<comment type="caution">
    <text evidence="1">The sequence shown here is derived from an EMBL/GenBank/DDBJ whole genome shotgun (WGS) entry which is preliminary data.</text>
</comment>
<dbReference type="AlphaFoldDB" id="A0A0A3INC8"/>